<name>A0A7H0Y350_9BACL</name>
<evidence type="ECO:0000313" key="1">
    <source>
        <dbReference type="EMBL" id="QNR65508.1"/>
    </source>
</evidence>
<proteinExistence type="predicted"/>
<dbReference type="InterPro" id="IPR025354">
    <property type="entry name" value="DUF4258"/>
</dbReference>
<reference evidence="1 2" key="1">
    <citation type="submission" date="2020-09" db="EMBL/GenBank/DDBJ databases">
        <title>Characterization of Paenibacillus peoriae strain ZF390 with broad-spectrum antimicrobial activity as a potential biocontrol agent.</title>
        <authorList>
            <person name="Li L."/>
            <person name="Zhao Y."/>
            <person name="Li B."/>
            <person name="Xie X."/>
        </authorList>
    </citation>
    <scope>NUCLEOTIDE SEQUENCE [LARGE SCALE GENOMIC DNA]</scope>
    <source>
        <strain evidence="1 2">ZF390</strain>
    </source>
</reference>
<dbReference type="RefSeq" id="WP_190297400.1">
    <property type="nucleotide sequence ID" value="NZ_CP061172.1"/>
</dbReference>
<evidence type="ECO:0000313" key="2">
    <source>
        <dbReference type="Proteomes" id="UP000516384"/>
    </source>
</evidence>
<protein>
    <submittedName>
        <fullName evidence="1">DUF4258 domain-containing protein</fullName>
    </submittedName>
</protein>
<dbReference type="EMBL" id="CP061172">
    <property type="protein sequence ID" value="QNR65508.1"/>
    <property type="molecule type" value="Genomic_DNA"/>
</dbReference>
<gene>
    <name evidence="1" type="ORF">IAQ67_16610</name>
</gene>
<dbReference type="AlphaFoldDB" id="A0A7H0Y350"/>
<organism evidence="1 2">
    <name type="scientific">Paenibacillus peoriae</name>
    <dbReference type="NCBI Taxonomy" id="59893"/>
    <lineage>
        <taxon>Bacteria</taxon>
        <taxon>Bacillati</taxon>
        <taxon>Bacillota</taxon>
        <taxon>Bacilli</taxon>
        <taxon>Bacillales</taxon>
        <taxon>Paenibacillaceae</taxon>
        <taxon>Paenibacillus</taxon>
    </lineage>
</organism>
<accession>A0A7H0Y350</accession>
<sequence length="95" mass="10753">MNEQQIISKLHQLALDGKYVYTKHARIQMIKRNLTESDVYDVLCNIHSILRTDADNLDGIISHKIEGGNNNHRLAIKVTGIGNETIVIITVMDKQ</sequence>
<dbReference type="Proteomes" id="UP000516384">
    <property type="component" value="Chromosome"/>
</dbReference>
<dbReference type="Pfam" id="PF14076">
    <property type="entry name" value="DUF4258"/>
    <property type="match status" value="1"/>
</dbReference>